<reference evidence="2" key="1">
    <citation type="submission" date="2022-10" db="EMBL/GenBank/DDBJ databases">
        <authorList>
            <person name="Chen Y."/>
            <person name="Dougan E. K."/>
            <person name="Chan C."/>
            <person name="Rhodes N."/>
            <person name="Thang M."/>
        </authorList>
    </citation>
    <scope>NUCLEOTIDE SEQUENCE</scope>
</reference>
<evidence type="ECO:0000313" key="3">
    <source>
        <dbReference type="EMBL" id="CAL4787499.1"/>
    </source>
</evidence>
<evidence type="ECO:0000313" key="4">
    <source>
        <dbReference type="Proteomes" id="UP001152797"/>
    </source>
</evidence>
<comment type="caution">
    <text evidence="2">The sequence shown here is derived from an EMBL/GenBank/DDBJ whole genome shotgun (WGS) entry which is preliminary data.</text>
</comment>
<dbReference type="Proteomes" id="UP001152797">
    <property type="component" value="Unassembled WGS sequence"/>
</dbReference>
<organism evidence="2">
    <name type="scientific">Cladocopium goreaui</name>
    <dbReference type="NCBI Taxonomy" id="2562237"/>
    <lineage>
        <taxon>Eukaryota</taxon>
        <taxon>Sar</taxon>
        <taxon>Alveolata</taxon>
        <taxon>Dinophyceae</taxon>
        <taxon>Suessiales</taxon>
        <taxon>Symbiodiniaceae</taxon>
        <taxon>Cladocopium</taxon>
    </lineage>
</organism>
<feature type="signal peptide" evidence="1">
    <location>
        <begin position="1"/>
        <end position="20"/>
    </location>
</feature>
<reference evidence="3 4" key="2">
    <citation type="submission" date="2024-05" db="EMBL/GenBank/DDBJ databases">
        <authorList>
            <person name="Chen Y."/>
            <person name="Shah S."/>
            <person name="Dougan E. K."/>
            <person name="Thang M."/>
            <person name="Chan C."/>
        </authorList>
    </citation>
    <scope>NUCLEOTIDE SEQUENCE [LARGE SCALE GENOMIC DNA]</scope>
</reference>
<dbReference type="EMBL" id="CAMXCT010002746">
    <property type="protein sequence ID" value="CAI4000187.1"/>
    <property type="molecule type" value="Genomic_DNA"/>
</dbReference>
<evidence type="ECO:0000313" key="2">
    <source>
        <dbReference type="EMBL" id="CAI4000187.1"/>
    </source>
</evidence>
<dbReference type="EMBL" id="CAMXCT020002746">
    <property type="protein sequence ID" value="CAL1153562.1"/>
    <property type="molecule type" value="Genomic_DNA"/>
</dbReference>
<dbReference type="AlphaFoldDB" id="A0A9P1CX21"/>
<protein>
    <submittedName>
        <fullName evidence="2">Uncharacterized protein</fullName>
    </submittedName>
</protein>
<dbReference type="EMBL" id="CAMXCT030002746">
    <property type="protein sequence ID" value="CAL4787499.1"/>
    <property type="molecule type" value="Genomic_DNA"/>
</dbReference>
<evidence type="ECO:0000256" key="1">
    <source>
        <dbReference type="SAM" id="SignalP"/>
    </source>
</evidence>
<proteinExistence type="predicted"/>
<feature type="chain" id="PRO_5043270841" evidence="1">
    <location>
        <begin position="21"/>
        <end position="384"/>
    </location>
</feature>
<keyword evidence="1" id="KW-0732">Signal</keyword>
<gene>
    <name evidence="2" type="ORF">C1SCF055_LOCUS26324</name>
</gene>
<keyword evidence="4" id="KW-1185">Reference proteome</keyword>
<name>A0A9P1CX21_9DINO</name>
<accession>A0A9P1CX21</accession>
<sequence length="384" mass="43557">MFHSSMWPLLALLHSQSIAGRYVSDSDPLEGPARGRELVQVRQEVERATQTARAEVSFITASTWFDVETSKQPLSWQPFRYFPALPLRQPVASCPNIGRQYPELVSRNQSILSRYASIVCDNSRNSSFLTDPTVPLTAELADLQGGCINMNRWPSRMLAANQTHSVELGRTCGEACDQDGLNLMRVMVDDDVLVITSTELPAGMEYQHMLMDFLPPAWTVVKKLKKGTAKLLTHIPLQREIMEFLGVPKENILELPFPKENRFLLCTHPSKTLHLWRTGRSDGEPLPMRNEIGGFTDFWHRLLDFRVAPELSNALAKSANLDPWQALAARQVTFLHRCVERRRLVNEEQALAVTSKALLTEWWEPLGTAKKIHGDYLWDEADLV</sequence>